<organism evidence="1 2">
    <name type="scientific">Pukyongia salina</name>
    <dbReference type="NCBI Taxonomy" id="2094025"/>
    <lineage>
        <taxon>Bacteria</taxon>
        <taxon>Pseudomonadati</taxon>
        <taxon>Bacteroidota</taxon>
        <taxon>Flavobacteriia</taxon>
        <taxon>Flavobacteriales</taxon>
        <taxon>Flavobacteriaceae</taxon>
        <taxon>Pukyongia</taxon>
    </lineage>
</organism>
<reference evidence="1 2" key="1">
    <citation type="submission" date="2018-02" db="EMBL/GenBank/DDBJ databases">
        <title>Genomic analysis of the strain RR4-38 isolated from a seawater recirculating aquaculture system.</title>
        <authorList>
            <person name="Kim Y.-S."/>
            <person name="Jang Y.H."/>
            <person name="Kim K.-H."/>
        </authorList>
    </citation>
    <scope>NUCLEOTIDE SEQUENCE [LARGE SCALE GENOMIC DNA]</scope>
    <source>
        <strain evidence="1 2">RR4-38</strain>
    </source>
</reference>
<gene>
    <name evidence="1" type="ORF">C5O00_00080</name>
</gene>
<dbReference type="SUPFAM" id="SSF109854">
    <property type="entry name" value="DinB/YfiT-like putative metalloenzymes"/>
    <property type="match status" value="1"/>
</dbReference>
<dbReference type="RefSeq" id="WP_105213824.1">
    <property type="nucleotide sequence ID" value="NZ_CP027062.1"/>
</dbReference>
<dbReference type="Gene3D" id="1.20.120.450">
    <property type="entry name" value="dinb family like domain"/>
    <property type="match status" value="1"/>
</dbReference>
<evidence type="ECO:0000313" key="2">
    <source>
        <dbReference type="Proteomes" id="UP000238442"/>
    </source>
</evidence>
<accession>A0A2S0HSM9</accession>
<dbReference type="KEGG" id="aue:C5O00_00080"/>
<dbReference type="Proteomes" id="UP000238442">
    <property type="component" value="Chromosome"/>
</dbReference>
<dbReference type="InterPro" id="IPR034660">
    <property type="entry name" value="DinB/YfiT-like"/>
</dbReference>
<proteinExistence type="predicted"/>
<dbReference type="OrthoDB" id="9814103at2"/>
<name>A0A2S0HSM9_9FLAO</name>
<dbReference type="AlphaFoldDB" id="A0A2S0HSM9"/>
<dbReference type="EMBL" id="CP027062">
    <property type="protein sequence ID" value="AVI49645.1"/>
    <property type="molecule type" value="Genomic_DNA"/>
</dbReference>
<evidence type="ECO:0000313" key="1">
    <source>
        <dbReference type="EMBL" id="AVI49645.1"/>
    </source>
</evidence>
<sequence length="156" mass="17998">MNYTSQIAKHFRDLYFGGNWTAVNMKDTLSDVDWKQATTKIDSFNTLATLVFHTNYYVDILIQVLEGGPLDGNDKLSFDHPAVKSEEDWQKLLQNSWAKAEKLATLIEQLPDEKLLGDFVDPKYGSYYRNINGIIEHSHYHLGQMVILKKLMKKQS</sequence>
<keyword evidence="2" id="KW-1185">Reference proteome</keyword>
<protein>
    <submittedName>
        <fullName evidence="1">DUF1572 domain-containing protein</fullName>
    </submittedName>
</protein>